<dbReference type="RefSeq" id="WP_145852858.1">
    <property type="nucleotide sequence ID" value="NZ_RPFW01000002.1"/>
</dbReference>
<gene>
    <name evidence="1" type="ORF">EAS64_11185</name>
</gene>
<comment type="caution">
    <text evidence="1">The sequence shown here is derived from an EMBL/GenBank/DDBJ whole genome shotgun (WGS) entry which is preliminary data.</text>
</comment>
<sequence length="162" mass="18123">MAAAESPGVSVRAVREDLAAFLRAVEPRVFTAQRTRQHELRRLLGWDDESLHRFIGAPLVVHSSTHVSMNAFAPMLTFPWFCLRVMSGAASGPGSKAAHLRTQVTHNNLSDSRWKPHAWWRLDDRGVVTKTRLFSRPAAVSRSAGHRARHARAAWSAGRRRA</sequence>
<dbReference type="OrthoDB" id="4041389at2"/>
<protein>
    <submittedName>
        <fullName evidence="1">Uncharacterized protein</fullName>
    </submittedName>
</protein>
<dbReference type="Proteomes" id="UP000460272">
    <property type="component" value="Unassembled WGS sequence"/>
</dbReference>
<accession>A0A6P2C3T3</accession>
<evidence type="ECO:0000313" key="1">
    <source>
        <dbReference type="EMBL" id="TVZ05155.1"/>
    </source>
</evidence>
<organism evidence="1 2">
    <name type="scientific">Trebonia kvetii</name>
    <dbReference type="NCBI Taxonomy" id="2480626"/>
    <lineage>
        <taxon>Bacteria</taxon>
        <taxon>Bacillati</taxon>
        <taxon>Actinomycetota</taxon>
        <taxon>Actinomycetes</taxon>
        <taxon>Streptosporangiales</taxon>
        <taxon>Treboniaceae</taxon>
        <taxon>Trebonia</taxon>
    </lineage>
</organism>
<name>A0A6P2C3T3_9ACTN</name>
<evidence type="ECO:0000313" key="2">
    <source>
        <dbReference type="Proteomes" id="UP000460272"/>
    </source>
</evidence>
<reference evidence="1 2" key="1">
    <citation type="submission" date="2018-11" db="EMBL/GenBank/DDBJ databases">
        <title>Trebonia kvetii gen.nov., sp.nov., a novel acidophilic actinobacterium, and proposal of the new actinobacterial family Treboniaceae fam. nov.</title>
        <authorList>
            <person name="Rapoport D."/>
            <person name="Sagova-Mareckova M."/>
            <person name="Sedlacek I."/>
            <person name="Provaznik J."/>
            <person name="Kralova S."/>
            <person name="Pavlinic D."/>
            <person name="Benes V."/>
            <person name="Kopecky J."/>
        </authorList>
    </citation>
    <scope>NUCLEOTIDE SEQUENCE [LARGE SCALE GENOMIC DNA]</scope>
    <source>
        <strain evidence="1 2">15Tr583</strain>
    </source>
</reference>
<dbReference type="EMBL" id="RPFW01000002">
    <property type="protein sequence ID" value="TVZ05155.1"/>
    <property type="molecule type" value="Genomic_DNA"/>
</dbReference>
<proteinExistence type="predicted"/>
<keyword evidence="2" id="KW-1185">Reference proteome</keyword>
<dbReference type="AlphaFoldDB" id="A0A6P2C3T3"/>